<dbReference type="Proteomes" id="UP000233551">
    <property type="component" value="Unassembled WGS sequence"/>
</dbReference>
<organism evidence="1 2">
    <name type="scientific">Punica granatum</name>
    <name type="common">Pomegranate</name>
    <dbReference type="NCBI Taxonomy" id="22663"/>
    <lineage>
        <taxon>Eukaryota</taxon>
        <taxon>Viridiplantae</taxon>
        <taxon>Streptophyta</taxon>
        <taxon>Embryophyta</taxon>
        <taxon>Tracheophyta</taxon>
        <taxon>Spermatophyta</taxon>
        <taxon>Magnoliopsida</taxon>
        <taxon>eudicotyledons</taxon>
        <taxon>Gunneridae</taxon>
        <taxon>Pentapetalae</taxon>
        <taxon>rosids</taxon>
        <taxon>malvids</taxon>
        <taxon>Myrtales</taxon>
        <taxon>Lythraceae</taxon>
        <taxon>Punica</taxon>
    </lineage>
</organism>
<feature type="non-terminal residue" evidence="1">
    <location>
        <position position="1"/>
    </location>
</feature>
<dbReference type="AlphaFoldDB" id="A0A2I0JQ97"/>
<evidence type="ECO:0000313" key="1">
    <source>
        <dbReference type="EMBL" id="PKI57656.1"/>
    </source>
</evidence>
<sequence>GAGGVECSGGAAGETVAAFSLAATVAEGGLRDISPFHLGRVARIWNLNGSFSAAGDGEVRGRKRGDFAAAKPRASIADGDAEIKGRETATPLRAMEGGGPGSHFSVPVLYIAG</sequence>
<gene>
    <name evidence="1" type="ORF">CRG98_021984</name>
</gene>
<comment type="caution">
    <text evidence="1">The sequence shown here is derived from an EMBL/GenBank/DDBJ whole genome shotgun (WGS) entry which is preliminary data.</text>
</comment>
<accession>A0A2I0JQ97</accession>
<proteinExistence type="predicted"/>
<evidence type="ECO:0000313" key="2">
    <source>
        <dbReference type="Proteomes" id="UP000233551"/>
    </source>
</evidence>
<name>A0A2I0JQ97_PUNGR</name>
<keyword evidence="2" id="KW-1185">Reference proteome</keyword>
<protein>
    <submittedName>
        <fullName evidence="1">Uncharacterized protein</fullName>
    </submittedName>
</protein>
<dbReference type="EMBL" id="PGOL01001503">
    <property type="protein sequence ID" value="PKI57656.1"/>
    <property type="molecule type" value="Genomic_DNA"/>
</dbReference>
<reference evidence="1 2" key="1">
    <citation type="submission" date="2017-11" db="EMBL/GenBank/DDBJ databases">
        <title>De-novo sequencing of pomegranate (Punica granatum L.) genome.</title>
        <authorList>
            <person name="Akparov Z."/>
            <person name="Amiraslanov A."/>
            <person name="Hajiyeva S."/>
            <person name="Abbasov M."/>
            <person name="Kaur K."/>
            <person name="Hamwieh A."/>
            <person name="Solovyev V."/>
            <person name="Salamov A."/>
            <person name="Braich B."/>
            <person name="Kosarev P."/>
            <person name="Mahmoud A."/>
            <person name="Hajiyev E."/>
            <person name="Babayeva S."/>
            <person name="Izzatullayeva V."/>
            <person name="Mammadov A."/>
            <person name="Mammadov A."/>
            <person name="Sharifova S."/>
            <person name="Ojaghi J."/>
            <person name="Eynullazada K."/>
            <person name="Bayramov B."/>
            <person name="Abdulazimova A."/>
            <person name="Shahmuradov I."/>
        </authorList>
    </citation>
    <scope>NUCLEOTIDE SEQUENCE [LARGE SCALE GENOMIC DNA]</scope>
    <source>
        <strain evidence="2">cv. AG2017</strain>
        <tissue evidence="1">Leaf</tissue>
    </source>
</reference>